<feature type="domain" description="DUF1206" evidence="2">
    <location>
        <begin position="26"/>
        <end position="90"/>
    </location>
</feature>
<comment type="caution">
    <text evidence="4">The sequence shown here is derived from an EMBL/GenBank/DDBJ whole genome shotgun (WGS) entry which is preliminary data.</text>
</comment>
<dbReference type="Proteomes" id="UP000465302">
    <property type="component" value="Unassembled WGS sequence"/>
</dbReference>
<feature type="domain" description="DUF1206" evidence="2">
    <location>
        <begin position="115"/>
        <end position="181"/>
    </location>
</feature>
<evidence type="ECO:0000256" key="1">
    <source>
        <dbReference type="SAM" id="Phobius"/>
    </source>
</evidence>
<feature type="transmembrane region" description="Helical" evidence="1">
    <location>
        <begin position="70"/>
        <end position="88"/>
    </location>
</feature>
<dbReference type="Proteomes" id="UP000220914">
    <property type="component" value="Unassembled WGS sequence"/>
</dbReference>
<feature type="domain" description="DUF1206" evidence="2">
    <location>
        <begin position="203"/>
        <end position="270"/>
    </location>
</feature>
<dbReference type="EMBL" id="BLKS01000001">
    <property type="protein sequence ID" value="GFG52360.1"/>
    <property type="molecule type" value="Genomic_DNA"/>
</dbReference>
<evidence type="ECO:0000313" key="5">
    <source>
        <dbReference type="Proteomes" id="UP000220914"/>
    </source>
</evidence>
<evidence type="ECO:0000313" key="3">
    <source>
        <dbReference type="EMBL" id="GFG52360.1"/>
    </source>
</evidence>
<keyword evidence="5" id="KW-1185">Reference proteome</keyword>
<dbReference type="RefSeq" id="WP_097944392.1">
    <property type="nucleotide sequence ID" value="NZ_BLKS01000001.1"/>
</dbReference>
<reference evidence="4 5" key="1">
    <citation type="submission" date="2017-10" db="EMBL/GenBank/DDBJ databases">
        <title>The new phylogeny of genus Mycobacterium.</title>
        <authorList>
            <person name="Tortoli E."/>
            <person name="Trovato A."/>
            <person name="Cirillo D.M."/>
        </authorList>
    </citation>
    <scope>NUCLEOTIDE SEQUENCE [LARGE SCALE GENOMIC DNA]</scope>
    <source>
        <strain evidence="4 5">CCUG37673</strain>
    </source>
</reference>
<dbReference type="Pfam" id="PF06724">
    <property type="entry name" value="DUF1206"/>
    <property type="match status" value="3"/>
</dbReference>
<feature type="transmembrane region" description="Helical" evidence="1">
    <location>
        <begin position="156"/>
        <end position="177"/>
    </location>
</feature>
<keyword evidence="1" id="KW-0812">Transmembrane</keyword>
<reference evidence="3" key="3">
    <citation type="submission" date="2020-02" db="EMBL/GenBank/DDBJ databases">
        <authorList>
            <person name="Matsumoto Y."/>
            <person name="Motooka D."/>
            <person name="Nakamura S."/>
        </authorList>
    </citation>
    <scope>NUCLEOTIDE SEQUENCE</scope>
    <source>
        <strain evidence="3">JCM 6377</strain>
    </source>
</reference>
<sequence length="273" mass="27968">MSAASTFKGAVDQATDNRALEILARVGYPVNGVLHLLIAYIILGIALGVRGEADQTGALATLAAQRGGRIALWVVAFGLIALALWRLAETLLGLHPGECTDAHHRDTPMINRLKAFGLAAVYTAIAITAIQFAMGGSRKGSQEAAGLSARLMQSDGGRAVLVIIGLIVTAIGVYFAYKGASRNFLNDLNAPCGPAVTFLGVCGHVAEGSVLAAAGLSVIVATYRSDPARATGLDGAVKALGQTALGPAVLAAAAAGFAAYGLYCFVLARYARM</sequence>
<dbReference type="AlphaFoldDB" id="A0A2A7MP62"/>
<dbReference type="InterPro" id="IPR009597">
    <property type="entry name" value="DUF1206"/>
</dbReference>
<reference evidence="3 6" key="2">
    <citation type="journal article" date="2019" name="Emerg. Microbes Infect.">
        <title>Comprehensive subspecies identification of 175 nontuberculous mycobacteria species based on 7547 genomic profiles.</title>
        <authorList>
            <person name="Matsumoto Y."/>
            <person name="Kinjo T."/>
            <person name="Motooka D."/>
            <person name="Nabeya D."/>
            <person name="Jung N."/>
            <person name="Uechi K."/>
            <person name="Horii T."/>
            <person name="Iida T."/>
            <person name="Fujita J."/>
            <person name="Nakamura S."/>
        </authorList>
    </citation>
    <scope>NUCLEOTIDE SEQUENCE [LARGE SCALE GENOMIC DNA]</scope>
    <source>
        <strain evidence="3 6">JCM 6377</strain>
    </source>
</reference>
<proteinExistence type="predicted"/>
<evidence type="ECO:0000313" key="6">
    <source>
        <dbReference type="Proteomes" id="UP000465302"/>
    </source>
</evidence>
<protein>
    <submittedName>
        <fullName evidence="3">Membrane protein</fullName>
    </submittedName>
</protein>
<gene>
    <name evidence="4" type="ORF">CQY20_30000</name>
    <name evidence="3" type="ORF">MAGR_38010</name>
</gene>
<evidence type="ECO:0000313" key="4">
    <source>
        <dbReference type="EMBL" id="PEG33582.1"/>
    </source>
</evidence>
<accession>A0A2A7MP62</accession>
<keyword evidence="1" id="KW-0472">Membrane</keyword>
<feature type="transmembrane region" description="Helical" evidence="1">
    <location>
        <begin position="28"/>
        <end position="49"/>
    </location>
</feature>
<evidence type="ECO:0000259" key="2">
    <source>
        <dbReference type="Pfam" id="PF06724"/>
    </source>
</evidence>
<feature type="transmembrane region" description="Helical" evidence="1">
    <location>
        <begin position="115"/>
        <end position="135"/>
    </location>
</feature>
<dbReference type="OrthoDB" id="4552598at2"/>
<organism evidence="4 5">
    <name type="scientific">Mycolicibacterium agri</name>
    <name type="common">Mycobacterium agri</name>
    <dbReference type="NCBI Taxonomy" id="36811"/>
    <lineage>
        <taxon>Bacteria</taxon>
        <taxon>Bacillati</taxon>
        <taxon>Actinomycetota</taxon>
        <taxon>Actinomycetes</taxon>
        <taxon>Mycobacteriales</taxon>
        <taxon>Mycobacteriaceae</taxon>
        <taxon>Mycolicibacterium</taxon>
    </lineage>
</organism>
<keyword evidence="1" id="KW-1133">Transmembrane helix</keyword>
<name>A0A2A7MP62_MYCAG</name>
<dbReference type="EMBL" id="PDCP01000103">
    <property type="protein sequence ID" value="PEG33582.1"/>
    <property type="molecule type" value="Genomic_DNA"/>
</dbReference>
<feature type="transmembrane region" description="Helical" evidence="1">
    <location>
        <begin position="248"/>
        <end position="268"/>
    </location>
</feature>